<gene>
    <name evidence="3" type="ORF">B0H63DRAFT_46699</name>
</gene>
<keyword evidence="4" id="KW-1185">Reference proteome</keyword>
<name>A0AAE0P6W6_9PEZI</name>
<evidence type="ECO:0000259" key="2">
    <source>
        <dbReference type="PROSITE" id="PS50011"/>
    </source>
</evidence>
<dbReference type="InterPro" id="IPR051681">
    <property type="entry name" value="Ser/Thr_Kinases-Pseudokinases"/>
</dbReference>
<evidence type="ECO:0000313" key="3">
    <source>
        <dbReference type="EMBL" id="KAK3394466.1"/>
    </source>
</evidence>
<protein>
    <recommendedName>
        <fullName evidence="2">Protein kinase domain-containing protein</fullName>
    </recommendedName>
</protein>
<dbReference type="GO" id="GO:0004674">
    <property type="term" value="F:protein serine/threonine kinase activity"/>
    <property type="evidence" value="ECO:0007669"/>
    <property type="project" value="TreeGrafter"/>
</dbReference>
<dbReference type="PANTHER" id="PTHR44329">
    <property type="entry name" value="SERINE/THREONINE-PROTEIN KINASE TNNI3K-RELATED"/>
    <property type="match status" value="1"/>
</dbReference>
<feature type="region of interest" description="Disordered" evidence="1">
    <location>
        <begin position="19"/>
        <end position="55"/>
    </location>
</feature>
<comment type="caution">
    <text evidence="3">The sequence shown here is derived from an EMBL/GenBank/DDBJ whole genome shotgun (WGS) entry which is preliminary data.</text>
</comment>
<evidence type="ECO:0000313" key="4">
    <source>
        <dbReference type="Proteomes" id="UP001285441"/>
    </source>
</evidence>
<sequence>MELNSRSVHDVIHPTAAFSQTPPQAVLDSPDVGLTDPWPDSQLNPKNRIDSLDPPQNPLWRVDGCTGLGTQFYALPLFLGEVPPMRFDVFIPEEAAGSPVLRQLLNLNAAFHTKDSARLRRLGICSHILRTLQAWTERGQGDPQSVSVMHGSLPFGSRIIFENLDLNIRNIKITVAPTYYVENQLLAHQRLHISLGLNPEFLPEPIDISRLSIIQQLHDSVCLVHISHDGSHAEDGDGSPGKKIWILKALTSGTKYLYTELRNLMQIEPHAHIISRPKYLVTKYCRFGGKTGVVGFILPYHPAGSLRDILPLLQIHNRLTLEMQLNWATQLASALVHIRERGRIFYPDLRLENMVLSDTGDVVMVDFEQRGVWCEFAAPEVNALEYIRILASDDSVDQDMAPTIPEEVRERFAAILTRQLPDWEALQAREDYTPLPHGYNSYNVSWLCLSAVEQEAAEVYMLGRILWCVFEGQSAPQHAAVWQSYRWEPDIEFPKFHRTPPLLRDLVNRCTQGRREPLSNFIIRHDSRLVLRADVPGQDSSAAQVLNVAREWWMAEVKAAEDFLQMREEMSARGEWSGNYYDRPTMREVLAELRQCSASSIAGSTT</sequence>
<proteinExistence type="predicted"/>
<reference evidence="3" key="2">
    <citation type="submission" date="2023-06" db="EMBL/GenBank/DDBJ databases">
        <authorList>
            <consortium name="Lawrence Berkeley National Laboratory"/>
            <person name="Haridas S."/>
            <person name="Hensen N."/>
            <person name="Bonometti L."/>
            <person name="Westerberg I."/>
            <person name="Brannstrom I.O."/>
            <person name="Guillou S."/>
            <person name="Cros-Aarteil S."/>
            <person name="Calhoun S."/>
            <person name="Kuo A."/>
            <person name="Mondo S."/>
            <person name="Pangilinan J."/>
            <person name="Riley R."/>
            <person name="LaButti K."/>
            <person name="Andreopoulos B."/>
            <person name="Lipzen A."/>
            <person name="Chen C."/>
            <person name="Yanf M."/>
            <person name="Daum C."/>
            <person name="Ng V."/>
            <person name="Clum A."/>
            <person name="Steindorff A."/>
            <person name="Ohm R."/>
            <person name="Martin F."/>
            <person name="Silar P."/>
            <person name="Natvig D."/>
            <person name="Lalanne C."/>
            <person name="Gautier V."/>
            <person name="Ament-velasquez S.L."/>
            <person name="Kruys A."/>
            <person name="Hutchinson M.I."/>
            <person name="Powell A.J."/>
            <person name="Barry K."/>
            <person name="Miller A.N."/>
            <person name="Grigoriev I.V."/>
            <person name="Debuchy R."/>
            <person name="Gladieux P."/>
            <person name="Thoren M.H."/>
            <person name="Johannesson H."/>
        </authorList>
    </citation>
    <scope>NUCLEOTIDE SEQUENCE</scope>
    <source>
        <strain evidence="3">CBS 232.78</strain>
    </source>
</reference>
<accession>A0AAE0P6W6</accession>
<dbReference type="Gene3D" id="1.10.510.10">
    <property type="entry name" value="Transferase(Phosphotransferase) domain 1"/>
    <property type="match status" value="1"/>
</dbReference>
<feature type="domain" description="Protein kinase" evidence="2">
    <location>
        <begin position="221"/>
        <end position="601"/>
    </location>
</feature>
<dbReference type="EMBL" id="JAULSW010000001">
    <property type="protein sequence ID" value="KAK3394466.1"/>
    <property type="molecule type" value="Genomic_DNA"/>
</dbReference>
<dbReference type="AlphaFoldDB" id="A0AAE0P6W6"/>
<reference evidence="3" key="1">
    <citation type="journal article" date="2023" name="Mol. Phylogenet. Evol.">
        <title>Genome-scale phylogeny and comparative genomics of the fungal order Sordariales.</title>
        <authorList>
            <person name="Hensen N."/>
            <person name="Bonometti L."/>
            <person name="Westerberg I."/>
            <person name="Brannstrom I.O."/>
            <person name="Guillou S."/>
            <person name="Cros-Aarteil S."/>
            <person name="Calhoun S."/>
            <person name="Haridas S."/>
            <person name="Kuo A."/>
            <person name="Mondo S."/>
            <person name="Pangilinan J."/>
            <person name="Riley R."/>
            <person name="LaButti K."/>
            <person name="Andreopoulos B."/>
            <person name="Lipzen A."/>
            <person name="Chen C."/>
            <person name="Yan M."/>
            <person name="Daum C."/>
            <person name="Ng V."/>
            <person name="Clum A."/>
            <person name="Steindorff A."/>
            <person name="Ohm R.A."/>
            <person name="Martin F."/>
            <person name="Silar P."/>
            <person name="Natvig D.O."/>
            <person name="Lalanne C."/>
            <person name="Gautier V."/>
            <person name="Ament-Velasquez S.L."/>
            <person name="Kruys A."/>
            <person name="Hutchinson M.I."/>
            <person name="Powell A.J."/>
            <person name="Barry K."/>
            <person name="Miller A.N."/>
            <person name="Grigoriev I.V."/>
            <person name="Debuchy R."/>
            <person name="Gladieux P."/>
            <person name="Hiltunen Thoren M."/>
            <person name="Johannesson H."/>
        </authorList>
    </citation>
    <scope>NUCLEOTIDE SEQUENCE</scope>
    <source>
        <strain evidence="3">CBS 232.78</strain>
    </source>
</reference>
<dbReference type="PROSITE" id="PS50011">
    <property type="entry name" value="PROTEIN_KINASE_DOM"/>
    <property type="match status" value="1"/>
</dbReference>
<dbReference type="SUPFAM" id="SSF56112">
    <property type="entry name" value="Protein kinase-like (PK-like)"/>
    <property type="match status" value="1"/>
</dbReference>
<dbReference type="PANTHER" id="PTHR44329:SF289">
    <property type="entry name" value="SERINE_THREONINE-PROTEIN KINASE VIK"/>
    <property type="match status" value="1"/>
</dbReference>
<dbReference type="GO" id="GO:0005524">
    <property type="term" value="F:ATP binding"/>
    <property type="evidence" value="ECO:0007669"/>
    <property type="project" value="InterPro"/>
</dbReference>
<evidence type="ECO:0000256" key="1">
    <source>
        <dbReference type="SAM" id="MobiDB-lite"/>
    </source>
</evidence>
<organism evidence="3 4">
    <name type="scientific">Podospora didyma</name>
    <dbReference type="NCBI Taxonomy" id="330526"/>
    <lineage>
        <taxon>Eukaryota</taxon>
        <taxon>Fungi</taxon>
        <taxon>Dikarya</taxon>
        <taxon>Ascomycota</taxon>
        <taxon>Pezizomycotina</taxon>
        <taxon>Sordariomycetes</taxon>
        <taxon>Sordariomycetidae</taxon>
        <taxon>Sordariales</taxon>
        <taxon>Podosporaceae</taxon>
        <taxon>Podospora</taxon>
    </lineage>
</organism>
<dbReference type="InterPro" id="IPR011009">
    <property type="entry name" value="Kinase-like_dom_sf"/>
</dbReference>
<dbReference type="Proteomes" id="UP001285441">
    <property type="component" value="Unassembled WGS sequence"/>
</dbReference>
<dbReference type="InterPro" id="IPR000719">
    <property type="entry name" value="Prot_kinase_dom"/>
</dbReference>